<accession>A0A3P7KT30</accession>
<keyword evidence="3" id="KW-0732">Signal</keyword>
<evidence type="ECO:0000313" key="8">
    <source>
        <dbReference type="Proteomes" id="UP000270094"/>
    </source>
</evidence>
<evidence type="ECO:0000256" key="5">
    <source>
        <dbReference type="PROSITE-ProRule" id="PRU00302"/>
    </source>
</evidence>
<dbReference type="SUPFAM" id="SSF57535">
    <property type="entry name" value="Complement control module/SCR domain"/>
    <property type="match status" value="2"/>
</dbReference>
<evidence type="ECO:0000256" key="4">
    <source>
        <dbReference type="ARBA" id="ARBA00023157"/>
    </source>
</evidence>
<evidence type="ECO:0000313" key="7">
    <source>
        <dbReference type="EMBL" id="VDM70382.1"/>
    </source>
</evidence>
<dbReference type="EMBL" id="UYYB01015841">
    <property type="protein sequence ID" value="VDM70382.1"/>
    <property type="molecule type" value="Genomic_DNA"/>
</dbReference>
<sequence length="360" mass="40252">KSTTDDDTEQSHSFECKYHISDPNNDTFIILEITSLPRKGSTVVIVSYNASRYILEVTCEQEILVIPSNSVDVVVKSLQAKNAEILLCVQYLHKDSQEIALRSNAFTIKWLPSMEEKKISNMFHSLKFVVDNVHMGRTNSSTLLFEGLNKTEDSLSVNRDGLLKKINSPVTYRIEDSFKELQIEVTQKSANFSMAIRYSQDCPEFLLPRGVNCSSLRKYNQFGSSVHFTCAQGSKLYGADHAKCLMGGEWSSNPPTCLKTPPKFCALPIIESGYVNNVESPTGRLTYSYGSKLFYGCNFGYTKNLSVPVCTEGKWVPSPLCTVGNCNFPKTSYKNSTFYSAHGNDTTLNILTRVDYDGPD</sequence>
<reference evidence="7 8" key="1">
    <citation type="submission" date="2018-11" db="EMBL/GenBank/DDBJ databases">
        <authorList>
            <consortium name="Pathogen Informatics"/>
        </authorList>
    </citation>
    <scope>NUCLEOTIDE SEQUENCE [LARGE SCALE GENOMIC DNA]</scope>
</reference>
<dbReference type="AlphaFoldDB" id="A0A3P7KT30"/>
<feature type="domain" description="Sushi" evidence="6">
    <location>
        <begin position="200"/>
        <end position="259"/>
    </location>
</feature>
<proteinExistence type="predicted"/>
<evidence type="ECO:0000256" key="1">
    <source>
        <dbReference type="ARBA" id="ARBA00004328"/>
    </source>
</evidence>
<keyword evidence="4 5" id="KW-1015">Disulfide bond</keyword>
<dbReference type="OrthoDB" id="7487745at2759"/>
<feature type="non-terminal residue" evidence="7">
    <location>
        <position position="1"/>
    </location>
</feature>
<dbReference type="SMART" id="SM00032">
    <property type="entry name" value="CCP"/>
    <property type="match status" value="2"/>
</dbReference>
<dbReference type="InterPro" id="IPR051503">
    <property type="entry name" value="ComplSys_Reg/VirEntry_Med"/>
</dbReference>
<dbReference type="Proteomes" id="UP000270094">
    <property type="component" value="Unassembled WGS sequence"/>
</dbReference>
<keyword evidence="8" id="KW-1185">Reference proteome</keyword>
<protein>
    <recommendedName>
        <fullName evidence="6">Sushi domain-containing protein</fullName>
    </recommendedName>
</protein>
<dbReference type="InterPro" id="IPR035976">
    <property type="entry name" value="Sushi/SCR/CCP_sf"/>
</dbReference>
<dbReference type="PROSITE" id="PS50923">
    <property type="entry name" value="SUSHI"/>
    <property type="match status" value="2"/>
</dbReference>
<evidence type="ECO:0000259" key="6">
    <source>
        <dbReference type="PROSITE" id="PS50923"/>
    </source>
</evidence>
<dbReference type="Pfam" id="PF00084">
    <property type="entry name" value="Sushi"/>
    <property type="match status" value="2"/>
</dbReference>
<feature type="domain" description="Sushi" evidence="6">
    <location>
        <begin position="263"/>
        <end position="323"/>
    </location>
</feature>
<evidence type="ECO:0000256" key="2">
    <source>
        <dbReference type="ARBA" id="ARBA00022659"/>
    </source>
</evidence>
<dbReference type="PANTHER" id="PTHR45785">
    <property type="entry name" value="COMPLEMENT FACTOR H-RELATED"/>
    <property type="match status" value="1"/>
</dbReference>
<evidence type="ECO:0000256" key="3">
    <source>
        <dbReference type="ARBA" id="ARBA00022729"/>
    </source>
</evidence>
<name>A0A3P7KT30_STRVU</name>
<comment type="subcellular location">
    <subcellularLocation>
        <location evidence="1">Virion</location>
    </subcellularLocation>
</comment>
<feature type="non-terminal residue" evidence="7">
    <location>
        <position position="360"/>
    </location>
</feature>
<gene>
    <name evidence="7" type="ORF">SVUK_LOCUS5380</name>
</gene>
<comment type="caution">
    <text evidence="5">Lacks conserved residue(s) required for the propagation of feature annotation.</text>
</comment>
<organism evidence="7 8">
    <name type="scientific">Strongylus vulgaris</name>
    <name type="common">Blood worm</name>
    <dbReference type="NCBI Taxonomy" id="40348"/>
    <lineage>
        <taxon>Eukaryota</taxon>
        <taxon>Metazoa</taxon>
        <taxon>Ecdysozoa</taxon>
        <taxon>Nematoda</taxon>
        <taxon>Chromadorea</taxon>
        <taxon>Rhabditida</taxon>
        <taxon>Rhabditina</taxon>
        <taxon>Rhabditomorpha</taxon>
        <taxon>Strongyloidea</taxon>
        <taxon>Strongylidae</taxon>
        <taxon>Strongylus</taxon>
    </lineage>
</organism>
<feature type="disulfide bond" evidence="5">
    <location>
        <begin position="230"/>
        <end position="257"/>
    </location>
</feature>
<dbReference type="CDD" id="cd00033">
    <property type="entry name" value="CCP"/>
    <property type="match status" value="2"/>
</dbReference>
<dbReference type="Gene3D" id="2.10.70.10">
    <property type="entry name" value="Complement Module, domain 1"/>
    <property type="match status" value="2"/>
</dbReference>
<dbReference type="InterPro" id="IPR000436">
    <property type="entry name" value="Sushi_SCR_CCP_dom"/>
</dbReference>
<keyword evidence="2 5" id="KW-0768">Sushi</keyword>
<dbReference type="PANTHER" id="PTHR45785:SF2">
    <property type="entry name" value="COMPLEMENT FACTOR H-RELATED"/>
    <property type="match status" value="1"/>
</dbReference>